<dbReference type="FunCoup" id="G4T551">
    <property type="interactions" value="238"/>
</dbReference>
<reference evidence="9 10" key="1">
    <citation type="journal article" date="2011" name="PLoS Pathog.">
        <title>Endophytic Life Strategies Decoded by Genome and Transcriptome Analyses of the Mutualistic Root Symbiont Piriformospora indica.</title>
        <authorList>
            <person name="Zuccaro A."/>
            <person name="Lahrmann U."/>
            <person name="Guldener U."/>
            <person name="Langen G."/>
            <person name="Pfiffi S."/>
            <person name="Biedenkopf D."/>
            <person name="Wong P."/>
            <person name="Samans B."/>
            <person name="Grimm C."/>
            <person name="Basiewicz M."/>
            <person name="Murat C."/>
            <person name="Martin F."/>
            <person name="Kogel K.H."/>
        </authorList>
    </citation>
    <scope>NUCLEOTIDE SEQUENCE [LARGE SCALE GENOMIC DNA]</scope>
    <source>
        <strain evidence="9 10">DSM 11827</strain>
    </source>
</reference>
<keyword evidence="3 7" id="KW-0479">Metal-binding</keyword>
<comment type="similarity">
    <text evidence="1 8">Belongs to the beta-class carbonic anhydrase family.</text>
</comment>
<evidence type="ECO:0000256" key="8">
    <source>
        <dbReference type="RuleBase" id="RU003956"/>
    </source>
</evidence>
<dbReference type="SMART" id="SM00947">
    <property type="entry name" value="Pro_CA"/>
    <property type="match status" value="1"/>
</dbReference>
<comment type="catalytic activity">
    <reaction evidence="6 8">
        <text>hydrogencarbonate + H(+) = CO2 + H2O</text>
        <dbReference type="Rhea" id="RHEA:10748"/>
        <dbReference type="ChEBI" id="CHEBI:15377"/>
        <dbReference type="ChEBI" id="CHEBI:15378"/>
        <dbReference type="ChEBI" id="CHEBI:16526"/>
        <dbReference type="ChEBI" id="CHEBI:17544"/>
        <dbReference type="EC" id="4.2.1.1"/>
    </reaction>
</comment>
<evidence type="ECO:0000313" key="10">
    <source>
        <dbReference type="Proteomes" id="UP000007148"/>
    </source>
</evidence>
<feature type="binding site" evidence="7">
    <location>
        <position position="101"/>
    </location>
    <ligand>
        <name>Zn(2+)</name>
        <dbReference type="ChEBI" id="CHEBI:29105"/>
    </ligand>
</feature>
<sequence>MPAHAELARFFHTNRQWAEKVSSVEPDFFQESAKRQTPKVLWFGCADSRVPESVVLAVKPGEVFVHRNIANQFHLHDDSALSVLTFAVQNLGVQHVVVVGHTQCGGVRGAYGLACNHPGPALGESPLGRWLTPLVDLAASEGIPALGEEQGLPKLTVASVTQQVKNIASTNVVKDTWAKGIPLSIHGWVYHLETGKLEDLGIDVEPPKPTESEA</sequence>
<dbReference type="GO" id="GO:0004089">
    <property type="term" value="F:carbonate dehydratase activity"/>
    <property type="evidence" value="ECO:0007669"/>
    <property type="project" value="UniProtKB-UniRule"/>
</dbReference>
<dbReference type="HOGENOM" id="CLU_053879_3_2_1"/>
<dbReference type="AlphaFoldDB" id="G4T551"/>
<dbReference type="GO" id="GO:0034599">
    <property type="term" value="P:cellular response to oxidative stress"/>
    <property type="evidence" value="ECO:0007669"/>
    <property type="project" value="TreeGrafter"/>
</dbReference>
<gene>
    <name evidence="9" type="ORF">PIIN_00130</name>
</gene>
<dbReference type="InParanoid" id="G4T551"/>
<evidence type="ECO:0000256" key="4">
    <source>
        <dbReference type="ARBA" id="ARBA00022833"/>
    </source>
</evidence>
<dbReference type="InterPro" id="IPR001765">
    <property type="entry name" value="Carbonic_anhydrase"/>
</dbReference>
<evidence type="ECO:0000256" key="6">
    <source>
        <dbReference type="ARBA" id="ARBA00048348"/>
    </source>
</evidence>
<dbReference type="STRING" id="1109443.G4T551"/>
<evidence type="ECO:0000313" key="9">
    <source>
        <dbReference type="EMBL" id="CCA66444.1"/>
    </source>
</evidence>
<comment type="cofactor">
    <cofactor evidence="7">
        <name>Zn(2+)</name>
        <dbReference type="ChEBI" id="CHEBI:29105"/>
    </cofactor>
    <text evidence="7">Binds 1 zinc ion per subunit.</text>
</comment>
<dbReference type="OrthoDB" id="10248475at2759"/>
<evidence type="ECO:0000256" key="7">
    <source>
        <dbReference type="PIRSR" id="PIRSR601765-1"/>
    </source>
</evidence>
<dbReference type="InterPro" id="IPR036874">
    <property type="entry name" value="Carbonic_anhydrase_sf"/>
</dbReference>
<comment type="function">
    <text evidence="8">Reversible hydration of carbon dioxide.</text>
</comment>
<dbReference type="GO" id="GO:0071244">
    <property type="term" value="P:cellular response to carbon dioxide"/>
    <property type="evidence" value="ECO:0007669"/>
    <property type="project" value="TreeGrafter"/>
</dbReference>
<dbReference type="Gene3D" id="3.40.1050.10">
    <property type="entry name" value="Carbonic anhydrase"/>
    <property type="match status" value="1"/>
</dbReference>
<evidence type="ECO:0000256" key="3">
    <source>
        <dbReference type="ARBA" id="ARBA00022723"/>
    </source>
</evidence>
<accession>G4T551</accession>
<dbReference type="EC" id="4.2.1.1" evidence="2 8"/>
<evidence type="ECO:0000256" key="1">
    <source>
        <dbReference type="ARBA" id="ARBA00006217"/>
    </source>
</evidence>
<dbReference type="PANTHER" id="PTHR11002:SF76">
    <property type="entry name" value="CARBONIC ANHYDRASE"/>
    <property type="match status" value="1"/>
</dbReference>
<dbReference type="eggNOG" id="KOG1578">
    <property type="taxonomic scope" value="Eukaryota"/>
</dbReference>
<protein>
    <recommendedName>
        <fullName evidence="2 8">Carbonic anhydrase</fullName>
        <ecNumber evidence="2 8">4.2.1.1</ecNumber>
    </recommendedName>
    <alternativeName>
        <fullName evidence="8">Carbonate dehydratase</fullName>
    </alternativeName>
</protein>
<comment type="caution">
    <text evidence="9">The sequence shown here is derived from an EMBL/GenBank/DDBJ whole genome shotgun (WGS) entry which is preliminary data.</text>
</comment>
<dbReference type="EMBL" id="CAFZ01000002">
    <property type="protein sequence ID" value="CCA66444.1"/>
    <property type="molecule type" value="Genomic_DNA"/>
</dbReference>
<evidence type="ECO:0000256" key="2">
    <source>
        <dbReference type="ARBA" id="ARBA00012925"/>
    </source>
</evidence>
<dbReference type="SUPFAM" id="SSF53056">
    <property type="entry name" value="beta-carbonic anhydrase, cab"/>
    <property type="match status" value="1"/>
</dbReference>
<feature type="binding site" evidence="7">
    <location>
        <position position="47"/>
    </location>
    <ligand>
        <name>Zn(2+)</name>
        <dbReference type="ChEBI" id="CHEBI:29105"/>
    </ligand>
</feature>
<dbReference type="GO" id="GO:0008270">
    <property type="term" value="F:zinc ion binding"/>
    <property type="evidence" value="ECO:0007669"/>
    <property type="project" value="UniProtKB-UniRule"/>
</dbReference>
<dbReference type="PANTHER" id="PTHR11002">
    <property type="entry name" value="CARBONIC ANHYDRASE"/>
    <property type="match status" value="1"/>
</dbReference>
<evidence type="ECO:0000256" key="5">
    <source>
        <dbReference type="ARBA" id="ARBA00023239"/>
    </source>
</evidence>
<dbReference type="Pfam" id="PF00484">
    <property type="entry name" value="Pro_CA"/>
    <property type="match status" value="1"/>
</dbReference>
<name>G4T551_SERID</name>
<dbReference type="Proteomes" id="UP000007148">
    <property type="component" value="Unassembled WGS sequence"/>
</dbReference>
<feature type="binding site" evidence="7">
    <location>
        <position position="104"/>
    </location>
    <ligand>
        <name>Zn(2+)</name>
        <dbReference type="ChEBI" id="CHEBI:29105"/>
    </ligand>
</feature>
<organism evidence="9 10">
    <name type="scientific">Serendipita indica (strain DSM 11827)</name>
    <name type="common">Root endophyte fungus</name>
    <name type="synonym">Piriformospora indica</name>
    <dbReference type="NCBI Taxonomy" id="1109443"/>
    <lineage>
        <taxon>Eukaryota</taxon>
        <taxon>Fungi</taxon>
        <taxon>Dikarya</taxon>
        <taxon>Basidiomycota</taxon>
        <taxon>Agaricomycotina</taxon>
        <taxon>Agaricomycetes</taxon>
        <taxon>Sebacinales</taxon>
        <taxon>Serendipitaceae</taxon>
        <taxon>Serendipita</taxon>
    </lineage>
</organism>
<feature type="binding site" evidence="7">
    <location>
        <position position="45"/>
    </location>
    <ligand>
        <name>Zn(2+)</name>
        <dbReference type="ChEBI" id="CHEBI:29105"/>
    </ligand>
</feature>
<keyword evidence="4 7" id="KW-0862">Zinc</keyword>
<keyword evidence="10" id="KW-1185">Reference proteome</keyword>
<keyword evidence="5 8" id="KW-0456">Lyase</keyword>
<proteinExistence type="inferred from homology"/>
<dbReference type="OMA" id="WHYIIET"/>